<dbReference type="GeneID" id="114484073"/>
<proteinExistence type="predicted"/>
<feature type="compositionally biased region" description="Basic and acidic residues" evidence="1">
    <location>
        <begin position="59"/>
        <end position="79"/>
    </location>
</feature>
<gene>
    <name evidence="3" type="primary">LOC114484073</name>
</gene>
<reference evidence="3" key="1">
    <citation type="submission" date="2025-08" db="UniProtKB">
        <authorList>
            <consortium name="RefSeq"/>
        </authorList>
    </citation>
    <scope>IDENTIFICATION</scope>
    <source>
        <tissue evidence="3">Muscle</tissue>
    </source>
</reference>
<name>A0A455APP9_PHYMC</name>
<sequence length="276" mass="30265">MAEEQDVELTFSHKYIKITSTCGSILKEHLLNAGRRPQISKRVRKSPRNWVGQKKKGQKREESGWDLRPWEGAMKEESFPHPGKSPHWQGNQPGQRGSFGASEESTATSLQRAKQRKTCTDGWCCCLALPSLRHSSAEAGGGWVVRLGIWRSDPARGLGLVAWRQPEGVRVRCGTTEGVREEPGPTREARRHCGESWEERSGTTIGASFSVPSLRQQGTAYMSSRGRHEALMPSQTPQVGAECCHHRGSCDRVATPAPASPGACMGHAPAHPLSRG</sequence>
<dbReference type="RefSeq" id="XP_028333851.1">
    <property type="nucleotide sequence ID" value="XM_028478050.2"/>
</dbReference>
<accession>A0A455APP9</accession>
<feature type="compositionally biased region" description="Basic residues" evidence="1">
    <location>
        <begin position="38"/>
        <end position="58"/>
    </location>
</feature>
<dbReference type="KEGG" id="pcad:114484073"/>
<evidence type="ECO:0000256" key="1">
    <source>
        <dbReference type="SAM" id="MobiDB-lite"/>
    </source>
</evidence>
<feature type="region of interest" description="Disordered" evidence="1">
    <location>
        <begin position="37"/>
        <end position="109"/>
    </location>
</feature>
<feature type="compositionally biased region" description="Basic and acidic residues" evidence="1">
    <location>
        <begin position="178"/>
        <end position="201"/>
    </location>
</feature>
<protein>
    <submittedName>
        <fullName evidence="3">Uncharacterized protein</fullName>
    </submittedName>
</protein>
<evidence type="ECO:0000313" key="2">
    <source>
        <dbReference type="Proteomes" id="UP000248484"/>
    </source>
</evidence>
<dbReference type="InParanoid" id="A0A455APP9"/>
<dbReference type="AlphaFoldDB" id="A0A455APP9"/>
<organism evidence="2 3">
    <name type="scientific">Physeter macrocephalus</name>
    <name type="common">Sperm whale</name>
    <name type="synonym">Physeter catodon</name>
    <dbReference type="NCBI Taxonomy" id="9755"/>
    <lineage>
        <taxon>Eukaryota</taxon>
        <taxon>Metazoa</taxon>
        <taxon>Chordata</taxon>
        <taxon>Craniata</taxon>
        <taxon>Vertebrata</taxon>
        <taxon>Euteleostomi</taxon>
        <taxon>Mammalia</taxon>
        <taxon>Eutheria</taxon>
        <taxon>Laurasiatheria</taxon>
        <taxon>Artiodactyla</taxon>
        <taxon>Whippomorpha</taxon>
        <taxon>Cetacea</taxon>
        <taxon>Odontoceti</taxon>
        <taxon>Physeteridae</taxon>
        <taxon>Physeter</taxon>
    </lineage>
</organism>
<evidence type="ECO:0000313" key="3">
    <source>
        <dbReference type="RefSeq" id="XP_028333851.1"/>
    </source>
</evidence>
<feature type="region of interest" description="Disordered" evidence="1">
    <location>
        <begin position="177"/>
        <end position="201"/>
    </location>
</feature>
<dbReference type="Proteomes" id="UP000248484">
    <property type="component" value="Chromosome 17"/>
</dbReference>
<keyword evidence="2" id="KW-1185">Reference proteome</keyword>